<evidence type="ECO:0008006" key="4">
    <source>
        <dbReference type="Google" id="ProtNLM"/>
    </source>
</evidence>
<dbReference type="Pfam" id="PF17170">
    <property type="entry name" value="DUF5128"/>
    <property type="match status" value="1"/>
</dbReference>
<feature type="signal peptide" evidence="1">
    <location>
        <begin position="1"/>
        <end position="23"/>
    </location>
</feature>
<dbReference type="AlphaFoldDB" id="A0A1V9FM69"/>
<gene>
    <name evidence="2" type="ORF">A3860_37935</name>
</gene>
<feature type="chain" id="PRO_5011963658" description="6-bladed beta-propeller" evidence="1">
    <location>
        <begin position="24"/>
        <end position="413"/>
    </location>
</feature>
<evidence type="ECO:0000256" key="1">
    <source>
        <dbReference type="SAM" id="SignalP"/>
    </source>
</evidence>
<reference evidence="2 3" key="1">
    <citation type="submission" date="2016-03" db="EMBL/GenBank/DDBJ databases">
        <title>Niastella vici sp. nov., isolated from farmland soil.</title>
        <authorList>
            <person name="Chen L."/>
            <person name="Wang D."/>
            <person name="Yang S."/>
            <person name="Wang G."/>
        </authorList>
    </citation>
    <scope>NUCLEOTIDE SEQUENCE [LARGE SCALE GENOMIC DNA]</scope>
    <source>
        <strain evidence="2 3">DJ57</strain>
    </source>
</reference>
<evidence type="ECO:0000313" key="2">
    <source>
        <dbReference type="EMBL" id="OQP59440.1"/>
    </source>
</evidence>
<comment type="caution">
    <text evidence="2">The sequence shown here is derived from an EMBL/GenBank/DDBJ whole genome shotgun (WGS) entry which is preliminary data.</text>
</comment>
<accession>A0A1V9FM69</accession>
<protein>
    <recommendedName>
        <fullName evidence="4">6-bladed beta-propeller</fullName>
    </recommendedName>
</protein>
<sequence>MKRCTVCHALILCLLCISPVAQSQLQKIYLHPKAAGSDKQSNFVDSIRFIPLEVKAGIELSTYNYVEITKNYFYIPDYYRKAVHLYSKNGRFFKTINFKQLGDAFYPVYDEYTNRIVFVENNKNYSLTPKDRIKIMLDWDKPRNKKYFKKYAIDLNDTTFTIRKDVPQQNDILHASFFYSDIYYQGEIITSGLFKDSLDYEFKTYQNNRFIKGFFPYNHVNEPRFLYTRENISVNNTDTPAVNFIARPYCDTIYKTTGDSLYAAYQLVLPLENSLPASFFTRPFKNKTERENFNRNNGWMLHQVYTFYETPRFVYFLVGYLSNYETYIYQKQTNTTCKVKNIKPDSSQYNLQILVDFGITRKGNRFYKLQKAEDLLTFFEKNKNVPVPKELESFLKSNPPAATPVIIEFKFKN</sequence>
<evidence type="ECO:0000313" key="3">
    <source>
        <dbReference type="Proteomes" id="UP000192796"/>
    </source>
</evidence>
<organism evidence="2 3">
    <name type="scientific">Niastella vici</name>
    <dbReference type="NCBI Taxonomy" id="1703345"/>
    <lineage>
        <taxon>Bacteria</taxon>
        <taxon>Pseudomonadati</taxon>
        <taxon>Bacteroidota</taxon>
        <taxon>Chitinophagia</taxon>
        <taxon>Chitinophagales</taxon>
        <taxon>Chitinophagaceae</taxon>
        <taxon>Niastella</taxon>
    </lineage>
</organism>
<proteinExistence type="predicted"/>
<dbReference type="STRING" id="1703345.A3860_37935"/>
<keyword evidence="3" id="KW-1185">Reference proteome</keyword>
<dbReference type="OrthoDB" id="634246at2"/>
<dbReference type="EMBL" id="LVYD01000081">
    <property type="protein sequence ID" value="OQP59440.1"/>
    <property type="molecule type" value="Genomic_DNA"/>
</dbReference>
<dbReference type="RefSeq" id="WP_081154798.1">
    <property type="nucleotide sequence ID" value="NZ_LVYD01000081.1"/>
</dbReference>
<name>A0A1V9FM69_9BACT</name>
<keyword evidence="1" id="KW-0732">Signal</keyword>
<dbReference type="Proteomes" id="UP000192796">
    <property type="component" value="Unassembled WGS sequence"/>
</dbReference>